<dbReference type="NCBIfam" id="TIGR00073">
    <property type="entry name" value="hypB"/>
    <property type="match status" value="1"/>
</dbReference>
<evidence type="ECO:0000313" key="10">
    <source>
        <dbReference type="Proteomes" id="UP000320735"/>
    </source>
</evidence>
<dbReference type="GO" id="GO:0005525">
    <property type="term" value="F:GTP binding"/>
    <property type="evidence" value="ECO:0007669"/>
    <property type="project" value="UniProtKB-KW"/>
</dbReference>
<keyword evidence="4" id="KW-0547">Nucleotide-binding</keyword>
<dbReference type="InterPro" id="IPR004392">
    <property type="entry name" value="Hyd_mat_HypB"/>
</dbReference>
<feature type="domain" description="CobW/HypB/UreG nucleotide-binding" evidence="8">
    <location>
        <begin position="35"/>
        <end position="189"/>
    </location>
</feature>
<gene>
    <name evidence="9" type="primary">hypB</name>
    <name evidence="9" type="ORF">CA54_40390</name>
</gene>
<dbReference type="Gene3D" id="3.40.50.300">
    <property type="entry name" value="P-loop containing nucleotide triphosphate hydrolases"/>
    <property type="match status" value="1"/>
</dbReference>
<keyword evidence="7" id="KW-0342">GTP-binding</keyword>
<protein>
    <submittedName>
        <fullName evidence="9">Hydrogenase isoenzymes nickel incorporation protein HypB</fullName>
    </submittedName>
</protein>
<dbReference type="PANTHER" id="PTHR30134:SF2">
    <property type="entry name" value="HYDROGENASE MATURATION FACTOR HYPB"/>
    <property type="match status" value="1"/>
</dbReference>
<evidence type="ECO:0000256" key="4">
    <source>
        <dbReference type="ARBA" id="ARBA00022741"/>
    </source>
</evidence>
<keyword evidence="10" id="KW-1185">Reference proteome</keyword>
<evidence type="ECO:0000256" key="6">
    <source>
        <dbReference type="ARBA" id="ARBA00022833"/>
    </source>
</evidence>
<comment type="similarity">
    <text evidence="1">Belongs to the SIMIBI class G3E GTPase family. HypB/HupM subfamily.</text>
</comment>
<dbReference type="Proteomes" id="UP000320735">
    <property type="component" value="Unassembled WGS sequence"/>
</dbReference>
<dbReference type="GO" id="GO:0051604">
    <property type="term" value="P:protein maturation"/>
    <property type="evidence" value="ECO:0007669"/>
    <property type="project" value="InterPro"/>
</dbReference>
<keyword evidence="5" id="KW-0378">Hydrolase</keyword>
<keyword evidence="2" id="KW-0533">Nickel</keyword>
<dbReference type="Pfam" id="PF02492">
    <property type="entry name" value="cobW"/>
    <property type="match status" value="1"/>
</dbReference>
<evidence type="ECO:0000259" key="8">
    <source>
        <dbReference type="Pfam" id="PF02492"/>
    </source>
</evidence>
<dbReference type="GO" id="GO:0008270">
    <property type="term" value="F:zinc ion binding"/>
    <property type="evidence" value="ECO:0007669"/>
    <property type="project" value="TreeGrafter"/>
</dbReference>
<reference evidence="9 10" key="1">
    <citation type="submission" date="2019-02" db="EMBL/GenBank/DDBJ databases">
        <title>Deep-cultivation of Planctomycetes and their phenomic and genomic characterization uncovers novel biology.</title>
        <authorList>
            <person name="Wiegand S."/>
            <person name="Jogler M."/>
            <person name="Boedeker C."/>
            <person name="Pinto D."/>
            <person name="Vollmers J."/>
            <person name="Rivas-Marin E."/>
            <person name="Kohn T."/>
            <person name="Peeters S.H."/>
            <person name="Heuer A."/>
            <person name="Rast P."/>
            <person name="Oberbeckmann S."/>
            <person name="Bunk B."/>
            <person name="Jeske O."/>
            <person name="Meyerdierks A."/>
            <person name="Storesund J.E."/>
            <person name="Kallscheuer N."/>
            <person name="Luecker S."/>
            <person name="Lage O.M."/>
            <person name="Pohl T."/>
            <person name="Merkel B.J."/>
            <person name="Hornburger P."/>
            <person name="Mueller R.-W."/>
            <person name="Bruemmer F."/>
            <person name="Labrenz M."/>
            <person name="Spormann A.M."/>
            <person name="Op Den Camp H."/>
            <person name="Overmann J."/>
            <person name="Amann R."/>
            <person name="Jetten M.S.M."/>
            <person name="Mascher T."/>
            <person name="Medema M.H."/>
            <person name="Devos D.P."/>
            <person name="Kaster A.-K."/>
            <person name="Ovreas L."/>
            <person name="Rohde M."/>
            <person name="Galperin M.Y."/>
            <person name="Jogler C."/>
        </authorList>
    </citation>
    <scope>NUCLEOTIDE SEQUENCE [LARGE SCALE GENOMIC DNA]</scope>
    <source>
        <strain evidence="9 10">CA54</strain>
    </source>
</reference>
<dbReference type="AlphaFoldDB" id="A0A5C6BAW2"/>
<dbReference type="OrthoDB" id="9802035at2"/>
<evidence type="ECO:0000256" key="7">
    <source>
        <dbReference type="ARBA" id="ARBA00023134"/>
    </source>
</evidence>
<proteinExistence type="inferred from homology"/>
<comment type="caution">
    <text evidence="9">The sequence shown here is derived from an EMBL/GenBank/DDBJ whole genome shotgun (WGS) entry which is preliminary data.</text>
</comment>
<keyword evidence="3" id="KW-0479">Metal-binding</keyword>
<evidence type="ECO:0000256" key="1">
    <source>
        <dbReference type="ARBA" id="ARBA00006211"/>
    </source>
</evidence>
<evidence type="ECO:0000256" key="5">
    <source>
        <dbReference type="ARBA" id="ARBA00022801"/>
    </source>
</evidence>
<dbReference type="PANTHER" id="PTHR30134">
    <property type="entry name" value="HYDROGENASE PROTEIN ASSEMBLY PROTEIN, NICKEL CHAPERONE"/>
    <property type="match status" value="1"/>
</dbReference>
<evidence type="ECO:0000256" key="3">
    <source>
        <dbReference type="ARBA" id="ARBA00022723"/>
    </source>
</evidence>
<dbReference type="PIRSF" id="PIRSF005624">
    <property type="entry name" value="Ni-bind_GTPase"/>
    <property type="match status" value="1"/>
</dbReference>
<dbReference type="SUPFAM" id="SSF52540">
    <property type="entry name" value="P-loop containing nucleoside triphosphate hydrolases"/>
    <property type="match status" value="1"/>
</dbReference>
<name>A0A5C6BAW2_9PLAN</name>
<dbReference type="GO" id="GO:0003924">
    <property type="term" value="F:GTPase activity"/>
    <property type="evidence" value="ECO:0007669"/>
    <property type="project" value="InterPro"/>
</dbReference>
<dbReference type="EMBL" id="SJPP01000002">
    <property type="protein sequence ID" value="TWU08802.1"/>
    <property type="molecule type" value="Genomic_DNA"/>
</dbReference>
<accession>A0A5C6BAW2</accession>
<keyword evidence="6" id="KW-0862">Zinc</keyword>
<organism evidence="9 10">
    <name type="scientific">Symmachiella macrocystis</name>
    <dbReference type="NCBI Taxonomy" id="2527985"/>
    <lineage>
        <taxon>Bacteria</taxon>
        <taxon>Pseudomonadati</taxon>
        <taxon>Planctomycetota</taxon>
        <taxon>Planctomycetia</taxon>
        <taxon>Planctomycetales</taxon>
        <taxon>Planctomycetaceae</taxon>
        <taxon>Symmachiella</taxon>
    </lineage>
</organism>
<dbReference type="InterPro" id="IPR003495">
    <property type="entry name" value="CobW/HypB/UreG_nucleotide-bd"/>
</dbReference>
<evidence type="ECO:0000313" key="9">
    <source>
        <dbReference type="EMBL" id="TWU08802.1"/>
    </source>
</evidence>
<dbReference type="GO" id="GO:0016151">
    <property type="term" value="F:nickel cation binding"/>
    <property type="evidence" value="ECO:0007669"/>
    <property type="project" value="InterPro"/>
</dbReference>
<dbReference type="RefSeq" id="WP_146372599.1">
    <property type="nucleotide sequence ID" value="NZ_SJPP01000002.1"/>
</dbReference>
<sequence length="232" mass="25624">MTTTRKLTVNQDIQAQNKRRAAELRSAFSDRGTFVVNLVSSPGAGKTSLLEATAKYWGNRRRIAVLVGDLATDRDADRLRPYVPVEQLTTGGACHLELSLVERGLQRLPDEDYEFLFIENIGNLVCPASHDLAEHLRVVVLSTTEGDDKPGKYPKMFRTSQAMVISKCDLLPHVPFSVDAAITDASLIQRDLSTFPVCSTTGEGIAAWCGFLDDARQRMRNVAGRHQEHVGN</sequence>
<evidence type="ECO:0000256" key="2">
    <source>
        <dbReference type="ARBA" id="ARBA00022596"/>
    </source>
</evidence>
<dbReference type="InterPro" id="IPR027417">
    <property type="entry name" value="P-loop_NTPase"/>
</dbReference>